<evidence type="ECO:0000313" key="1">
    <source>
        <dbReference type="EMBL" id="CAG8852979.1"/>
    </source>
</evidence>
<comment type="caution">
    <text evidence="1">The sequence shown here is derived from an EMBL/GenBank/DDBJ whole genome shotgun (WGS) entry which is preliminary data.</text>
</comment>
<accession>A0ABN7XCP0</accession>
<protein>
    <submittedName>
        <fullName evidence="1">31537_t:CDS:1</fullName>
    </submittedName>
</protein>
<dbReference type="EMBL" id="CAJVQB010118377">
    <property type="protein sequence ID" value="CAG8852979.1"/>
    <property type="molecule type" value="Genomic_DNA"/>
</dbReference>
<evidence type="ECO:0000313" key="2">
    <source>
        <dbReference type="Proteomes" id="UP000789901"/>
    </source>
</evidence>
<sequence>IQTSKNKDPLKGLSKAMYLGLKPTHSPTWEPIFTVVIRNNYAYPVDP</sequence>
<reference evidence="1 2" key="1">
    <citation type="submission" date="2021-06" db="EMBL/GenBank/DDBJ databases">
        <authorList>
            <person name="Kallberg Y."/>
            <person name="Tangrot J."/>
            <person name="Rosling A."/>
        </authorList>
    </citation>
    <scope>NUCLEOTIDE SEQUENCE [LARGE SCALE GENOMIC DNA]</scope>
    <source>
        <strain evidence="1 2">120-4 pot B 10/14</strain>
    </source>
</reference>
<name>A0ABN7XCP0_GIGMA</name>
<gene>
    <name evidence="1" type="ORF">GMARGA_LOCUS41800</name>
</gene>
<feature type="non-terminal residue" evidence="1">
    <location>
        <position position="47"/>
    </location>
</feature>
<dbReference type="Proteomes" id="UP000789901">
    <property type="component" value="Unassembled WGS sequence"/>
</dbReference>
<keyword evidence="2" id="KW-1185">Reference proteome</keyword>
<organism evidence="1 2">
    <name type="scientific">Gigaspora margarita</name>
    <dbReference type="NCBI Taxonomy" id="4874"/>
    <lineage>
        <taxon>Eukaryota</taxon>
        <taxon>Fungi</taxon>
        <taxon>Fungi incertae sedis</taxon>
        <taxon>Mucoromycota</taxon>
        <taxon>Glomeromycotina</taxon>
        <taxon>Glomeromycetes</taxon>
        <taxon>Diversisporales</taxon>
        <taxon>Gigasporaceae</taxon>
        <taxon>Gigaspora</taxon>
    </lineage>
</organism>
<feature type="non-terminal residue" evidence="1">
    <location>
        <position position="1"/>
    </location>
</feature>
<proteinExistence type="predicted"/>